<evidence type="ECO:0000259" key="13">
    <source>
        <dbReference type="PROSITE" id="PS50109"/>
    </source>
</evidence>
<evidence type="ECO:0000256" key="6">
    <source>
        <dbReference type="ARBA" id="ARBA00022679"/>
    </source>
</evidence>
<dbReference type="PROSITE" id="PS50885">
    <property type="entry name" value="HAMP"/>
    <property type="match status" value="1"/>
</dbReference>
<dbReference type="SUPFAM" id="SSF55874">
    <property type="entry name" value="ATPase domain of HSP90 chaperone/DNA topoisomerase II/histidine kinase"/>
    <property type="match status" value="1"/>
</dbReference>
<dbReference type="Proteomes" id="UP000030661">
    <property type="component" value="Unassembled WGS sequence"/>
</dbReference>
<dbReference type="Gene3D" id="1.10.287.130">
    <property type="match status" value="1"/>
</dbReference>
<organism evidence="15">
    <name type="scientific">Vecturithrix granuli</name>
    <dbReference type="NCBI Taxonomy" id="1499967"/>
    <lineage>
        <taxon>Bacteria</taxon>
        <taxon>Candidatus Moduliflexota</taxon>
        <taxon>Candidatus Vecturitrichia</taxon>
        <taxon>Candidatus Vecturitrichales</taxon>
        <taxon>Candidatus Vecturitrichaceae</taxon>
        <taxon>Candidatus Vecturithrix</taxon>
    </lineage>
</organism>
<proteinExistence type="predicted"/>
<keyword evidence="6" id="KW-0808">Transferase</keyword>
<dbReference type="CDD" id="cd00075">
    <property type="entry name" value="HATPase"/>
    <property type="match status" value="1"/>
</dbReference>
<dbReference type="InterPro" id="IPR024478">
    <property type="entry name" value="HlyB_4HB_MCP"/>
</dbReference>
<dbReference type="Pfam" id="PF00672">
    <property type="entry name" value="HAMP"/>
    <property type="match status" value="1"/>
</dbReference>
<dbReference type="SUPFAM" id="SSF47384">
    <property type="entry name" value="Homodimeric domain of signal transducing histidine kinase"/>
    <property type="match status" value="1"/>
</dbReference>
<comment type="catalytic activity">
    <reaction evidence="1">
        <text>ATP + protein L-histidine = ADP + protein N-phospho-L-histidine.</text>
        <dbReference type="EC" id="2.7.13.3"/>
    </reaction>
</comment>
<keyword evidence="8" id="KW-0418">Kinase</keyword>
<feature type="domain" description="Histidine kinase" evidence="13">
    <location>
        <begin position="288"/>
        <end position="505"/>
    </location>
</feature>
<dbReference type="GO" id="GO:0005524">
    <property type="term" value="F:ATP binding"/>
    <property type="evidence" value="ECO:0007669"/>
    <property type="project" value="UniProtKB-KW"/>
</dbReference>
<dbReference type="GO" id="GO:0009927">
    <property type="term" value="F:histidine phosphotransfer kinase activity"/>
    <property type="evidence" value="ECO:0007669"/>
    <property type="project" value="TreeGrafter"/>
</dbReference>
<dbReference type="CDD" id="cd00082">
    <property type="entry name" value="HisKA"/>
    <property type="match status" value="1"/>
</dbReference>
<dbReference type="Gene3D" id="6.10.340.10">
    <property type="match status" value="1"/>
</dbReference>
<dbReference type="HOGENOM" id="CLU_000445_89_2_0"/>
<evidence type="ECO:0000256" key="9">
    <source>
        <dbReference type="ARBA" id="ARBA00022840"/>
    </source>
</evidence>
<evidence type="ECO:0000256" key="12">
    <source>
        <dbReference type="SAM" id="Phobius"/>
    </source>
</evidence>
<protein>
    <recommendedName>
        <fullName evidence="3">histidine kinase</fullName>
        <ecNumber evidence="3">2.7.13.3</ecNumber>
    </recommendedName>
</protein>
<keyword evidence="7" id="KW-0547">Nucleotide-binding</keyword>
<dbReference type="eggNOG" id="COG5002">
    <property type="taxonomic scope" value="Bacteria"/>
</dbReference>
<comment type="subcellular location">
    <subcellularLocation>
        <location evidence="2">Cell membrane</location>
    </subcellularLocation>
</comment>
<dbReference type="Pfam" id="PF12729">
    <property type="entry name" value="4HB_MCP_1"/>
    <property type="match status" value="1"/>
</dbReference>
<dbReference type="STRING" id="1499967.U27_00207"/>
<evidence type="ECO:0000256" key="10">
    <source>
        <dbReference type="ARBA" id="ARBA00023012"/>
    </source>
</evidence>
<evidence type="ECO:0000256" key="8">
    <source>
        <dbReference type="ARBA" id="ARBA00022777"/>
    </source>
</evidence>
<accession>A0A081C6W1</accession>
<dbReference type="EMBL" id="DF820472">
    <property type="protein sequence ID" value="GAK60316.1"/>
    <property type="molecule type" value="Genomic_DNA"/>
</dbReference>
<dbReference type="PANTHER" id="PTHR43047:SF72">
    <property type="entry name" value="OSMOSENSING HISTIDINE PROTEIN KINASE SLN1"/>
    <property type="match status" value="1"/>
</dbReference>
<evidence type="ECO:0000313" key="15">
    <source>
        <dbReference type="EMBL" id="GAK60316.1"/>
    </source>
</evidence>
<keyword evidence="5" id="KW-0597">Phosphoprotein</keyword>
<dbReference type="SMART" id="SM00387">
    <property type="entry name" value="HATPase_c"/>
    <property type="match status" value="1"/>
</dbReference>
<evidence type="ECO:0000256" key="11">
    <source>
        <dbReference type="ARBA" id="ARBA00023136"/>
    </source>
</evidence>
<dbReference type="CDD" id="cd06225">
    <property type="entry name" value="HAMP"/>
    <property type="match status" value="1"/>
</dbReference>
<evidence type="ECO:0000256" key="5">
    <source>
        <dbReference type="ARBA" id="ARBA00022553"/>
    </source>
</evidence>
<dbReference type="PROSITE" id="PS50109">
    <property type="entry name" value="HIS_KIN"/>
    <property type="match status" value="1"/>
</dbReference>
<dbReference type="FunFam" id="3.30.565.10:FF:000023">
    <property type="entry name" value="PAS domain-containing sensor histidine kinase"/>
    <property type="match status" value="1"/>
</dbReference>
<dbReference type="Gene3D" id="3.30.565.10">
    <property type="entry name" value="Histidine kinase-like ATPase, C-terminal domain"/>
    <property type="match status" value="1"/>
</dbReference>
<reference evidence="15" key="1">
    <citation type="journal article" date="2015" name="PeerJ">
        <title>First genomic representation of candidate bacterial phylum KSB3 points to enhanced environmental sensing as a trigger of wastewater bulking.</title>
        <authorList>
            <person name="Sekiguchi Y."/>
            <person name="Ohashi A."/>
            <person name="Parks D.H."/>
            <person name="Yamauchi T."/>
            <person name="Tyson G.W."/>
            <person name="Hugenholtz P."/>
        </authorList>
    </citation>
    <scope>NUCLEOTIDE SEQUENCE [LARGE SCALE GENOMIC DNA]</scope>
</reference>
<dbReference type="InterPro" id="IPR005467">
    <property type="entry name" value="His_kinase_dom"/>
</dbReference>
<keyword evidence="16" id="KW-1185">Reference proteome</keyword>
<sequence length="516" mass="58437">MKRRHIPEIHFSIREKIFFIILIPSLLLLLIIVMDYHNLTRLGQSAELILSKNYKSIQAAQKVRQRLEMTRNQMLLSIFKSENINAAITPSDQEIADLLEVCRNNITEPGEQPIVTGLFRKYATYQQLLNNMTRSPANAPPLNAAYLDFISLTAEIVDDINALVGINEQAMERAERETKDFARTALRYSIGLMIVALLSTIILSYLLSTRISSPLTTLAKTLSTIQEGSGSYPEIPVKTRDEIGFLTSEFNRLFTRLKEYDRESADKLLAEKEKVHQAEIAKAQFIADLSHQLKTPMTSLNMGIGILAENPGSLSSTKQKKLVETAKDDCTRLSALINELVDIARLEAMVKPREHEVLDIERVTQECIKPLVHQAEQKQVAIEVKIEPGIPPISLDSLRFPWVITNLIGNAIRYTNPGGQVAFHVYKQEERLFFQCRDTGIGIEEKYLSKIFQRYSQFSEREKSGTIGLGLAIVKEIVEQHGGSITVESQVHQGTTFTFWIPLSNKASHYEERPHY</sequence>
<evidence type="ECO:0000259" key="14">
    <source>
        <dbReference type="PROSITE" id="PS50885"/>
    </source>
</evidence>
<dbReference type="AlphaFoldDB" id="A0A081C6W1"/>
<dbReference type="InterPro" id="IPR004358">
    <property type="entry name" value="Sig_transdc_His_kin-like_C"/>
</dbReference>
<dbReference type="Pfam" id="PF00512">
    <property type="entry name" value="HisKA"/>
    <property type="match status" value="1"/>
</dbReference>
<evidence type="ECO:0000313" key="16">
    <source>
        <dbReference type="Proteomes" id="UP000030661"/>
    </source>
</evidence>
<evidence type="ECO:0000256" key="7">
    <source>
        <dbReference type="ARBA" id="ARBA00022741"/>
    </source>
</evidence>
<keyword evidence="10" id="KW-0902">Two-component regulatory system</keyword>
<evidence type="ECO:0000256" key="2">
    <source>
        <dbReference type="ARBA" id="ARBA00004236"/>
    </source>
</evidence>
<gene>
    <name evidence="15" type="ORF">U27_00207</name>
</gene>
<dbReference type="InterPro" id="IPR003594">
    <property type="entry name" value="HATPase_dom"/>
</dbReference>
<dbReference type="PANTHER" id="PTHR43047">
    <property type="entry name" value="TWO-COMPONENT HISTIDINE PROTEIN KINASE"/>
    <property type="match status" value="1"/>
</dbReference>
<evidence type="ECO:0000256" key="4">
    <source>
        <dbReference type="ARBA" id="ARBA00022475"/>
    </source>
</evidence>
<dbReference type="Pfam" id="PF02518">
    <property type="entry name" value="HATPase_c"/>
    <property type="match status" value="1"/>
</dbReference>
<keyword evidence="9" id="KW-0067">ATP-binding</keyword>
<dbReference type="InterPro" id="IPR036097">
    <property type="entry name" value="HisK_dim/P_sf"/>
</dbReference>
<keyword evidence="4" id="KW-1003">Cell membrane</keyword>
<dbReference type="GO" id="GO:0005886">
    <property type="term" value="C:plasma membrane"/>
    <property type="evidence" value="ECO:0007669"/>
    <property type="project" value="UniProtKB-SubCell"/>
</dbReference>
<dbReference type="InterPro" id="IPR036890">
    <property type="entry name" value="HATPase_C_sf"/>
</dbReference>
<feature type="transmembrane region" description="Helical" evidence="12">
    <location>
        <begin position="17"/>
        <end position="36"/>
    </location>
</feature>
<dbReference type="SUPFAM" id="SSF158472">
    <property type="entry name" value="HAMP domain-like"/>
    <property type="match status" value="1"/>
</dbReference>
<dbReference type="SMART" id="SM00388">
    <property type="entry name" value="HisKA"/>
    <property type="match status" value="1"/>
</dbReference>
<name>A0A081C6W1_VECG1</name>
<evidence type="ECO:0000256" key="1">
    <source>
        <dbReference type="ARBA" id="ARBA00000085"/>
    </source>
</evidence>
<keyword evidence="11 12" id="KW-0472">Membrane</keyword>
<dbReference type="GO" id="GO:0000155">
    <property type="term" value="F:phosphorelay sensor kinase activity"/>
    <property type="evidence" value="ECO:0007669"/>
    <property type="project" value="InterPro"/>
</dbReference>
<dbReference type="EC" id="2.7.13.3" evidence="3"/>
<dbReference type="InterPro" id="IPR003660">
    <property type="entry name" value="HAMP_dom"/>
</dbReference>
<evidence type="ECO:0000256" key="3">
    <source>
        <dbReference type="ARBA" id="ARBA00012438"/>
    </source>
</evidence>
<dbReference type="InterPro" id="IPR003661">
    <property type="entry name" value="HisK_dim/P_dom"/>
</dbReference>
<feature type="transmembrane region" description="Helical" evidence="12">
    <location>
        <begin position="185"/>
        <end position="207"/>
    </location>
</feature>
<dbReference type="PRINTS" id="PR00344">
    <property type="entry name" value="BCTRLSENSOR"/>
</dbReference>
<feature type="domain" description="HAMP" evidence="14">
    <location>
        <begin position="209"/>
        <end position="262"/>
    </location>
</feature>
<keyword evidence="12" id="KW-0812">Transmembrane</keyword>
<keyword evidence="12" id="KW-1133">Transmembrane helix</keyword>